<evidence type="ECO:0000313" key="3">
    <source>
        <dbReference type="Proteomes" id="UP000324222"/>
    </source>
</evidence>
<gene>
    <name evidence="2" type="ORF">E2C01_012889</name>
</gene>
<feature type="region of interest" description="Disordered" evidence="1">
    <location>
        <begin position="206"/>
        <end position="228"/>
    </location>
</feature>
<comment type="caution">
    <text evidence="2">The sequence shown here is derived from an EMBL/GenBank/DDBJ whole genome shotgun (WGS) entry which is preliminary data.</text>
</comment>
<evidence type="ECO:0000313" key="2">
    <source>
        <dbReference type="EMBL" id="MPC19960.1"/>
    </source>
</evidence>
<accession>A0A5B7DF21</accession>
<protein>
    <submittedName>
        <fullName evidence="2">Uncharacterized protein</fullName>
    </submittedName>
</protein>
<feature type="compositionally biased region" description="Low complexity" evidence="1">
    <location>
        <begin position="206"/>
        <end position="225"/>
    </location>
</feature>
<dbReference type="EMBL" id="VSRR010000821">
    <property type="protein sequence ID" value="MPC19960.1"/>
    <property type="molecule type" value="Genomic_DNA"/>
</dbReference>
<keyword evidence="3" id="KW-1185">Reference proteome</keyword>
<proteinExistence type="predicted"/>
<organism evidence="2 3">
    <name type="scientific">Portunus trituberculatus</name>
    <name type="common">Swimming crab</name>
    <name type="synonym">Neptunus trituberculatus</name>
    <dbReference type="NCBI Taxonomy" id="210409"/>
    <lineage>
        <taxon>Eukaryota</taxon>
        <taxon>Metazoa</taxon>
        <taxon>Ecdysozoa</taxon>
        <taxon>Arthropoda</taxon>
        <taxon>Crustacea</taxon>
        <taxon>Multicrustacea</taxon>
        <taxon>Malacostraca</taxon>
        <taxon>Eumalacostraca</taxon>
        <taxon>Eucarida</taxon>
        <taxon>Decapoda</taxon>
        <taxon>Pleocyemata</taxon>
        <taxon>Brachyura</taxon>
        <taxon>Eubrachyura</taxon>
        <taxon>Portunoidea</taxon>
        <taxon>Portunidae</taxon>
        <taxon>Portuninae</taxon>
        <taxon>Portunus</taxon>
    </lineage>
</organism>
<reference evidence="2 3" key="1">
    <citation type="submission" date="2019-05" db="EMBL/GenBank/DDBJ databases">
        <title>Another draft genome of Portunus trituberculatus and its Hox gene families provides insights of decapod evolution.</title>
        <authorList>
            <person name="Jeong J.-H."/>
            <person name="Song I."/>
            <person name="Kim S."/>
            <person name="Choi T."/>
            <person name="Kim D."/>
            <person name="Ryu S."/>
            <person name="Kim W."/>
        </authorList>
    </citation>
    <scope>NUCLEOTIDE SEQUENCE [LARGE SCALE GENOMIC DNA]</scope>
    <source>
        <tissue evidence="2">Muscle</tissue>
    </source>
</reference>
<name>A0A5B7DF21_PORTR</name>
<dbReference type="AlphaFoldDB" id="A0A5B7DF21"/>
<evidence type="ECO:0000256" key="1">
    <source>
        <dbReference type="SAM" id="MobiDB-lite"/>
    </source>
</evidence>
<sequence length="462" mass="53058">MAAGDLHHIKNQHVNITPGLVQQVPIPQPLLEERLHIPSTICTEDLAQRSKHHPRQHRTPCQPMPAAIHHLRHHFIWHGHHHPVVAEHAKHHQQPRDSSHRPTYTNCQLWSRDRFGWVRSALDGKGQSHKLPNYIPGALYHNSLHYTKPYFVSHLLKSTPASQHNSRSEALTETFGEVEREDDKWSHQVQLHVSPQTLFPIINQTSASPTTTTTTTTTTTITSHPTTHDSTIEVEVVQEEHVPPPVLLTCRVEEGAPYRLNGSSHHEPHHSGIQTHRQANGGHQPVGRSWRKWYDLSRLLRIFAPHHLPRKVIRILPQPTRLYLDASLLLPKTPDNDTAFFSPPDHGTRPYSYFYATLLSESFMGFMDPGEERTHAIIIHGVSTHINVNFIEVPGSVHGLKRRMVDQKLRSQLLGVTNKVAREAHLLGLGRRRMKRYMPVRDLRRHCSRWGHKEWRCQSSLI</sequence>
<dbReference type="Proteomes" id="UP000324222">
    <property type="component" value="Unassembled WGS sequence"/>
</dbReference>
<feature type="region of interest" description="Disordered" evidence="1">
    <location>
        <begin position="263"/>
        <end position="284"/>
    </location>
</feature>